<organism evidence="3 4">
    <name type="scientific">Zeaxanthinibacter enoshimensis</name>
    <dbReference type="NCBI Taxonomy" id="392009"/>
    <lineage>
        <taxon>Bacteria</taxon>
        <taxon>Pseudomonadati</taxon>
        <taxon>Bacteroidota</taxon>
        <taxon>Flavobacteriia</taxon>
        <taxon>Flavobacteriales</taxon>
        <taxon>Flavobacteriaceae</taxon>
        <taxon>Zeaxanthinibacter</taxon>
    </lineage>
</organism>
<dbReference type="GO" id="GO:0005509">
    <property type="term" value="F:calcium ion binding"/>
    <property type="evidence" value="ECO:0007669"/>
    <property type="project" value="InterPro"/>
</dbReference>
<dbReference type="Pfam" id="PF14092">
    <property type="entry name" value="DUF4270"/>
    <property type="match status" value="1"/>
</dbReference>
<dbReference type="Proteomes" id="UP000295468">
    <property type="component" value="Unassembled WGS sequence"/>
</dbReference>
<feature type="compositionally biased region" description="Acidic residues" evidence="1">
    <location>
        <begin position="137"/>
        <end position="152"/>
    </location>
</feature>
<dbReference type="InterPro" id="IPR025366">
    <property type="entry name" value="DUF4270"/>
</dbReference>
<dbReference type="Gene3D" id="4.10.1080.10">
    <property type="entry name" value="TSP type-3 repeat"/>
    <property type="match status" value="1"/>
</dbReference>
<feature type="region of interest" description="Disordered" evidence="1">
    <location>
        <begin position="122"/>
        <end position="187"/>
    </location>
</feature>
<evidence type="ECO:0000256" key="2">
    <source>
        <dbReference type="SAM" id="SignalP"/>
    </source>
</evidence>
<comment type="caution">
    <text evidence="3">The sequence shown here is derived from an EMBL/GenBank/DDBJ whole genome shotgun (WGS) entry which is preliminary data.</text>
</comment>
<evidence type="ECO:0000256" key="1">
    <source>
        <dbReference type="SAM" id="MobiDB-lite"/>
    </source>
</evidence>
<accession>A0A4R6TT83</accession>
<feature type="compositionally biased region" description="Acidic residues" evidence="1">
    <location>
        <begin position="170"/>
        <end position="181"/>
    </location>
</feature>
<dbReference type="EMBL" id="SNYI01000001">
    <property type="protein sequence ID" value="TDQ33119.1"/>
    <property type="molecule type" value="Genomic_DNA"/>
</dbReference>
<dbReference type="PROSITE" id="PS51257">
    <property type="entry name" value="PROKAR_LIPOPROTEIN"/>
    <property type="match status" value="1"/>
</dbReference>
<feature type="chain" id="PRO_5021002960" evidence="2">
    <location>
        <begin position="23"/>
        <end position="590"/>
    </location>
</feature>
<keyword evidence="4" id="KW-1185">Reference proteome</keyword>
<sequence length="590" mass="64802">MPGKIFAALAVLTMLMFVVSCDEDPTTIGASVIGGEPFNTDRAVYDVFAYNRNIVAAQTNKLALYQLGVYNDPVYGQTRAKITSQVQLSTANPIFGAQSQDNESTSENETVKEVILYMPYQQNSSADEDRDGVPDVFDADPTDANSDSDGDTLTDLAETNSGTDPLNPDTDGDGIRDDEDTDTVRNNYPKRVDLDSIYGNRDIPFNLKVTRSTYFLRDLDPNTNFEQAQAYYSNQDLTSFAGEVLFDGQVTISDEETVIYEEDDPDTEEDESTIVDERIPPGIRVNLDPAFFQQNILDKEGSTELLSASNFKEFFRGLHFELEPGAEELLLLLDLKSARITIEYDYDNATDTEDDTTAGSFTLNLLSGGGNSPVSGNAVNTLISDTYPAFVADNLDTGNNASRIFLKGGAGTYANIKLFDADNSEALINQIKANNWIINEANLVFYVDRDVIPVEANEPPRLYIYNAETNAPLYDAINDVSTTNTPLGVLQTHDGILVEEDGKGLKYTIRITEHINNIVVRDSANALLGLTVTPDIRLTNMRDVLLPGNTMGEVPDMSVNSPLGTVLYGSAVPASEEKKLQLEIFYTETN</sequence>
<evidence type="ECO:0000313" key="4">
    <source>
        <dbReference type="Proteomes" id="UP000295468"/>
    </source>
</evidence>
<proteinExistence type="predicted"/>
<name>A0A4R6TT83_9FLAO</name>
<dbReference type="InterPro" id="IPR028974">
    <property type="entry name" value="TSP_type-3_rpt"/>
</dbReference>
<reference evidence="3 4" key="1">
    <citation type="submission" date="2019-03" db="EMBL/GenBank/DDBJ databases">
        <title>Genomic Encyclopedia of Archaeal and Bacterial Type Strains, Phase II (KMG-II): from individual species to whole genera.</title>
        <authorList>
            <person name="Goeker M."/>
        </authorList>
    </citation>
    <scope>NUCLEOTIDE SEQUENCE [LARGE SCALE GENOMIC DNA]</scope>
    <source>
        <strain evidence="3 4">DSM 18435</strain>
    </source>
</reference>
<feature type="signal peptide" evidence="2">
    <location>
        <begin position="1"/>
        <end position="22"/>
    </location>
</feature>
<keyword evidence="2" id="KW-0732">Signal</keyword>
<evidence type="ECO:0000313" key="3">
    <source>
        <dbReference type="EMBL" id="TDQ33119.1"/>
    </source>
</evidence>
<gene>
    <name evidence="3" type="ORF">CLV82_0957</name>
</gene>
<dbReference type="AlphaFoldDB" id="A0A4R6TT83"/>
<protein>
    <submittedName>
        <fullName evidence="3">Uncharacterized protein DUF4270</fullName>
    </submittedName>
</protein>